<reference evidence="3" key="2">
    <citation type="submission" date="2020-05" db="UniProtKB">
        <authorList>
            <consortium name="EnsemblMetazoa"/>
        </authorList>
    </citation>
    <scope>IDENTIFICATION</scope>
    <source>
        <strain evidence="3">IAEA</strain>
    </source>
</reference>
<evidence type="ECO:0000313" key="3">
    <source>
        <dbReference type="EnsemblMetazoa" id="GPPI024020-PA"/>
    </source>
</evidence>
<name>A0A1B0BAK6_9MUSC</name>
<proteinExistence type="predicted"/>
<accession>A0A1B0BAK6</accession>
<dbReference type="VEuPathDB" id="VectorBase:GPPI024020"/>
<dbReference type="AlphaFoldDB" id="A0A1B0BAK6"/>
<dbReference type="Proteomes" id="UP000092460">
    <property type="component" value="Unassembled WGS sequence"/>
</dbReference>
<keyword evidence="2" id="KW-0472">Membrane</keyword>
<organism evidence="3 4">
    <name type="scientific">Glossina palpalis gambiensis</name>
    <dbReference type="NCBI Taxonomy" id="67801"/>
    <lineage>
        <taxon>Eukaryota</taxon>
        <taxon>Metazoa</taxon>
        <taxon>Ecdysozoa</taxon>
        <taxon>Arthropoda</taxon>
        <taxon>Hexapoda</taxon>
        <taxon>Insecta</taxon>
        <taxon>Pterygota</taxon>
        <taxon>Neoptera</taxon>
        <taxon>Endopterygota</taxon>
        <taxon>Diptera</taxon>
        <taxon>Brachycera</taxon>
        <taxon>Muscomorpha</taxon>
        <taxon>Hippoboscoidea</taxon>
        <taxon>Glossinidae</taxon>
        <taxon>Glossina</taxon>
    </lineage>
</organism>
<evidence type="ECO:0000313" key="4">
    <source>
        <dbReference type="Proteomes" id="UP000092460"/>
    </source>
</evidence>
<dbReference type="EMBL" id="JXJN01011035">
    <property type="status" value="NOT_ANNOTATED_CDS"/>
    <property type="molecule type" value="Genomic_DNA"/>
</dbReference>
<keyword evidence="4" id="KW-1185">Reference proteome</keyword>
<dbReference type="EnsemblMetazoa" id="GPPI024020-RA">
    <property type="protein sequence ID" value="GPPI024020-PA"/>
    <property type="gene ID" value="GPPI024020"/>
</dbReference>
<evidence type="ECO:0000256" key="1">
    <source>
        <dbReference type="SAM" id="MobiDB-lite"/>
    </source>
</evidence>
<evidence type="ECO:0000256" key="2">
    <source>
        <dbReference type="SAM" id="Phobius"/>
    </source>
</evidence>
<feature type="compositionally biased region" description="Polar residues" evidence="1">
    <location>
        <begin position="1"/>
        <end position="19"/>
    </location>
</feature>
<reference evidence="4" key="1">
    <citation type="submission" date="2015-01" db="EMBL/GenBank/DDBJ databases">
        <authorList>
            <person name="Aksoy S."/>
            <person name="Warren W."/>
            <person name="Wilson R.K."/>
        </authorList>
    </citation>
    <scope>NUCLEOTIDE SEQUENCE [LARGE SCALE GENOMIC DNA]</scope>
    <source>
        <strain evidence="4">IAEA</strain>
    </source>
</reference>
<feature type="transmembrane region" description="Helical" evidence="2">
    <location>
        <begin position="207"/>
        <end position="224"/>
    </location>
</feature>
<feature type="region of interest" description="Disordered" evidence="1">
    <location>
        <begin position="1"/>
        <end position="23"/>
    </location>
</feature>
<keyword evidence="2" id="KW-0812">Transmembrane</keyword>
<dbReference type="EMBL" id="JXJN01011036">
    <property type="status" value="NOT_ANNOTATED_CDS"/>
    <property type="molecule type" value="Genomic_DNA"/>
</dbReference>
<protein>
    <submittedName>
        <fullName evidence="3">Uncharacterized protein</fullName>
    </submittedName>
</protein>
<sequence length="225" mass="25455">MKTENHSTVSTGNIPTGRQNLRGWEHDKNNINVRMLVDRSQQAQQSNTYPLGKDIDRPHYCSYRSLSFKFPVNFLLKEDADAKGAQRSICITDPSNYDIKVMVSEYIRSQLNVTLDLFENIVTTPSDLTSPKLWASRSIEMRWKQQTLMLTCNYICTSTCFCVSALATHIFLITAFELLSALSLLISRPKEAAATFIEDVNGRCTSIFLLEFLALGALLCALYSY</sequence>
<keyword evidence="2" id="KW-1133">Transmembrane helix</keyword>
<dbReference type="EMBL" id="JXJN01011034">
    <property type="status" value="NOT_ANNOTATED_CDS"/>
    <property type="molecule type" value="Genomic_DNA"/>
</dbReference>